<dbReference type="GO" id="GO:0005829">
    <property type="term" value="C:cytosol"/>
    <property type="evidence" value="ECO:0007669"/>
    <property type="project" value="TreeGrafter"/>
</dbReference>
<accession>A0A4R3KR37</accession>
<comment type="similarity">
    <text evidence="3">Belongs to the D-isomer specific 2-hydroxyacid dehydrogenase family.</text>
</comment>
<dbReference type="Pfam" id="PF00389">
    <property type="entry name" value="2-Hacid_dh"/>
    <property type="match status" value="1"/>
</dbReference>
<dbReference type="AlphaFoldDB" id="A0A4R3KR37"/>
<dbReference type="GO" id="GO:0016618">
    <property type="term" value="F:hydroxypyruvate reductase [NAD(P)H] activity"/>
    <property type="evidence" value="ECO:0007669"/>
    <property type="project" value="TreeGrafter"/>
</dbReference>
<evidence type="ECO:0000256" key="3">
    <source>
        <dbReference type="RuleBase" id="RU003719"/>
    </source>
</evidence>
<keyword evidence="1 3" id="KW-0560">Oxidoreductase</keyword>
<dbReference type="PROSITE" id="PS00671">
    <property type="entry name" value="D_2_HYDROXYACID_DH_3"/>
    <property type="match status" value="1"/>
</dbReference>
<comment type="caution">
    <text evidence="6">The sequence shown here is derived from an EMBL/GenBank/DDBJ whole genome shotgun (WGS) entry which is preliminary data.</text>
</comment>
<reference evidence="6 7" key="1">
    <citation type="submission" date="2019-03" db="EMBL/GenBank/DDBJ databases">
        <title>Genomic Encyclopedia of Type Strains, Phase IV (KMG-IV): sequencing the most valuable type-strain genomes for metagenomic binning, comparative biology and taxonomic classification.</title>
        <authorList>
            <person name="Goeker M."/>
        </authorList>
    </citation>
    <scope>NUCLEOTIDE SEQUENCE [LARGE SCALE GENOMIC DNA]</scope>
    <source>
        <strain evidence="6 7">DSM 21100</strain>
    </source>
</reference>
<keyword evidence="2" id="KW-0520">NAD</keyword>
<dbReference type="OrthoDB" id="9805416at2"/>
<evidence type="ECO:0000259" key="4">
    <source>
        <dbReference type="Pfam" id="PF00389"/>
    </source>
</evidence>
<dbReference type="SUPFAM" id="SSF52283">
    <property type="entry name" value="Formate/glycerate dehydrogenase catalytic domain-like"/>
    <property type="match status" value="1"/>
</dbReference>
<dbReference type="InterPro" id="IPR029753">
    <property type="entry name" value="D-isomer_DH_CS"/>
</dbReference>
<dbReference type="Pfam" id="PF02826">
    <property type="entry name" value="2-Hacid_dh_C"/>
    <property type="match status" value="1"/>
</dbReference>
<dbReference type="PANTHER" id="PTHR10996:SF178">
    <property type="entry name" value="2-HYDROXYACID DEHYDROGENASE YGL185C-RELATED"/>
    <property type="match status" value="1"/>
</dbReference>
<dbReference type="Gene3D" id="3.40.50.720">
    <property type="entry name" value="NAD(P)-binding Rossmann-like Domain"/>
    <property type="match status" value="2"/>
</dbReference>
<dbReference type="SUPFAM" id="SSF51735">
    <property type="entry name" value="NAD(P)-binding Rossmann-fold domains"/>
    <property type="match status" value="1"/>
</dbReference>
<feature type="domain" description="D-isomer specific 2-hydroxyacid dehydrogenase NAD-binding" evidence="5">
    <location>
        <begin position="106"/>
        <end position="285"/>
    </location>
</feature>
<dbReference type="PANTHER" id="PTHR10996">
    <property type="entry name" value="2-HYDROXYACID DEHYDROGENASE-RELATED"/>
    <property type="match status" value="1"/>
</dbReference>
<dbReference type="InterPro" id="IPR006140">
    <property type="entry name" value="D-isomer_DH_NAD-bd"/>
</dbReference>
<dbReference type="GO" id="GO:0030267">
    <property type="term" value="F:glyoxylate reductase (NADPH) activity"/>
    <property type="evidence" value="ECO:0007669"/>
    <property type="project" value="TreeGrafter"/>
</dbReference>
<dbReference type="InterPro" id="IPR036291">
    <property type="entry name" value="NAD(P)-bd_dom_sf"/>
</dbReference>
<dbReference type="InterPro" id="IPR050223">
    <property type="entry name" value="D-isomer_2-hydroxyacid_DH"/>
</dbReference>
<dbReference type="GO" id="GO:0051287">
    <property type="term" value="F:NAD binding"/>
    <property type="evidence" value="ECO:0007669"/>
    <property type="project" value="InterPro"/>
</dbReference>
<dbReference type="InterPro" id="IPR006139">
    <property type="entry name" value="D-isomer_2_OHA_DH_cat_dom"/>
</dbReference>
<dbReference type="EMBL" id="SMAD01000006">
    <property type="protein sequence ID" value="TCS86725.1"/>
    <property type="molecule type" value="Genomic_DNA"/>
</dbReference>
<evidence type="ECO:0000256" key="2">
    <source>
        <dbReference type="ARBA" id="ARBA00023027"/>
    </source>
</evidence>
<sequence>MKRLLIVDNLHPVFMELVGAAGYRCDYRPEITYNECLHVIGDYEGLLVRSKFYAGRELLDAAGKLEFIGRAGAGMDGIDVALAGERNIALLNAPEGNRDAVGEHALGMLLSLLNNLCTGNAGIRGGTWDREGNRGIELNGKTVGIVGYGYMGQCFAKKLSGLDVRVIAYDKYKSGFSDPFAEEVSMERLFAETDILSLHIPLTSETRQMVNRDYWNSFAKSIFFINTARGEVVDTAALLEAIASGKVRGAGLDVLEAERFPALQEQPWFKDLVNCGKILLSPHVAGWSHESFRRISEVLAAKVLALSAPRP</sequence>
<name>A0A4R3KR37_9SPHI</name>
<organism evidence="6 7">
    <name type="scientific">Anseongella ginsenosidimutans</name>
    <dbReference type="NCBI Taxonomy" id="496056"/>
    <lineage>
        <taxon>Bacteria</taxon>
        <taxon>Pseudomonadati</taxon>
        <taxon>Bacteroidota</taxon>
        <taxon>Sphingobacteriia</taxon>
        <taxon>Sphingobacteriales</taxon>
        <taxon>Sphingobacteriaceae</taxon>
        <taxon>Anseongella</taxon>
    </lineage>
</organism>
<evidence type="ECO:0000313" key="7">
    <source>
        <dbReference type="Proteomes" id="UP000295807"/>
    </source>
</evidence>
<protein>
    <submittedName>
        <fullName evidence="6">D-3-phosphoglycerate dehydrogenase</fullName>
    </submittedName>
</protein>
<feature type="domain" description="D-isomer specific 2-hydroxyacid dehydrogenase catalytic" evidence="4">
    <location>
        <begin position="5"/>
        <end position="304"/>
    </location>
</feature>
<evidence type="ECO:0000256" key="1">
    <source>
        <dbReference type="ARBA" id="ARBA00023002"/>
    </source>
</evidence>
<gene>
    <name evidence="6" type="ORF">EDD80_10634</name>
</gene>
<dbReference type="RefSeq" id="WP_132129296.1">
    <property type="nucleotide sequence ID" value="NZ_CP042432.1"/>
</dbReference>
<dbReference type="Proteomes" id="UP000295807">
    <property type="component" value="Unassembled WGS sequence"/>
</dbReference>
<evidence type="ECO:0000313" key="6">
    <source>
        <dbReference type="EMBL" id="TCS86725.1"/>
    </source>
</evidence>
<proteinExistence type="inferred from homology"/>
<evidence type="ECO:0000259" key="5">
    <source>
        <dbReference type="Pfam" id="PF02826"/>
    </source>
</evidence>
<keyword evidence="7" id="KW-1185">Reference proteome</keyword>